<dbReference type="PANTHER" id="PTHR35526">
    <property type="entry name" value="ANTI-SIGMA-F FACTOR RSBW-RELATED"/>
    <property type="match status" value="1"/>
</dbReference>
<dbReference type="GO" id="GO:0005524">
    <property type="term" value="F:ATP binding"/>
    <property type="evidence" value="ECO:0007669"/>
    <property type="project" value="UniProtKB-KW"/>
</dbReference>
<evidence type="ECO:0000313" key="3">
    <source>
        <dbReference type="EMBL" id="MFI9099941.1"/>
    </source>
</evidence>
<organism evidence="3 4">
    <name type="scientific">Streptomyces fildesensis</name>
    <dbReference type="NCBI Taxonomy" id="375757"/>
    <lineage>
        <taxon>Bacteria</taxon>
        <taxon>Bacillati</taxon>
        <taxon>Actinomycetota</taxon>
        <taxon>Actinomycetes</taxon>
        <taxon>Kitasatosporales</taxon>
        <taxon>Streptomycetaceae</taxon>
        <taxon>Streptomyces</taxon>
    </lineage>
</organism>
<dbReference type="EMBL" id="JBITYG010000001">
    <property type="protein sequence ID" value="MFI9099941.1"/>
    <property type="molecule type" value="Genomic_DNA"/>
</dbReference>
<keyword evidence="1" id="KW-0808">Transferase</keyword>
<sequence>MPGPDFSLVFPPDPVWVRSAREAVRALLRSARRDDLTDTALLLTSEAVTNAVNACHSSGCSIPVTLSAEWTGRRTTTDTDTGRDACETLRVLVHDFAPGLPAGRAAEGGDESGRGLALIGDCATDWGVRPTDAGPGKSVWFEL</sequence>
<keyword evidence="3" id="KW-0067">ATP-binding</keyword>
<dbReference type="CDD" id="cd16936">
    <property type="entry name" value="HATPase_RsbW-like"/>
    <property type="match status" value="1"/>
</dbReference>
<reference evidence="3 4" key="1">
    <citation type="submission" date="2024-10" db="EMBL/GenBank/DDBJ databases">
        <title>The Natural Products Discovery Center: Release of the First 8490 Sequenced Strains for Exploring Actinobacteria Biosynthetic Diversity.</title>
        <authorList>
            <person name="Kalkreuter E."/>
            <person name="Kautsar S.A."/>
            <person name="Yang D."/>
            <person name="Bader C.D."/>
            <person name="Teijaro C.N."/>
            <person name="Fluegel L."/>
            <person name="Davis C.M."/>
            <person name="Simpson J.R."/>
            <person name="Lauterbach L."/>
            <person name="Steele A.D."/>
            <person name="Gui C."/>
            <person name="Meng S."/>
            <person name="Li G."/>
            <person name="Viehrig K."/>
            <person name="Ye F."/>
            <person name="Su P."/>
            <person name="Kiefer A.F."/>
            <person name="Nichols A."/>
            <person name="Cepeda A.J."/>
            <person name="Yan W."/>
            <person name="Fan B."/>
            <person name="Jiang Y."/>
            <person name="Adhikari A."/>
            <person name="Zheng C.-J."/>
            <person name="Schuster L."/>
            <person name="Cowan T.M."/>
            <person name="Smanski M.J."/>
            <person name="Chevrette M.G."/>
            <person name="De Carvalho L.P.S."/>
            <person name="Shen B."/>
        </authorList>
    </citation>
    <scope>NUCLEOTIDE SEQUENCE [LARGE SCALE GENOMIC DNA]</scope>
    <source>
        <strain evidence="3 4">NPDC053399</strain>
    </source>
</reference>
<dbReference type="PANTHER" id="PTHR35526:SF3">
    <property type="entry name" value="ANTI-SIGMA-F FACTOR RSBW"/>
    <property type="match status" value="1"/>
</dbReference>
<keyword evidence="4" id="KW-1185">Reference proteome</keyword>
<name>A0ABW8C3C8_9ACTN</name>
<keyword evidence="1" id="KW-0723">Serine/threonine-protein kinase</keyword>
<gene>
    <name evidence="3" type="ORF">ACIGXA_05415</name>
</gene>
<evidence type="ECO:0000259" key="2">
    <source>
        <dbReference type="Pfam" id="PF13581"/>
    </source>
</evidence>
<dbReference type="InterPro" id="IPR050267">
    <property type="entry name" value="Anti-sigma-factor_SerPK"/>
</dbReference>
<evidence type="ECO:0000313" key="4">
    <source>
        <dbReference type="Proteomes" id="UP001614394"/>
    </source>
</evidence>
<proteinExistence type="predicted"/>
<dbReference type="InterPro" id="IPR036890">
    <property type="entry name" value="HATPase_C_sf"/>
</dbReference>
<dbReference type="Gene3D" id="3.30.565.10">
    <property type="entry name" value="Histidine kinase-like ATPase, C-terminal domain"/>
    <property type="match status" value="1"/>
</dbReference>
<dbReference type="Proteomes" id="UP001614394">
    <property type="component" value="Unassembled WGS sequence"/>
</dbReference>
<comment type="caution">
    <text evidence="3">The sequence shown here is derived from an EMBL/GenBank/DDBJ whole genome shotgun (WGS) entry which is preliminary data.</text>
</comment>
<dbReference type="RefSeq" id="WP_399644582.1">
    <property type="nucleotide sequence ID" value="NZ_JBITYG010000001.1"/>
</dbReference>
<dbReference type="InterPro" id="IPR003594">
    <property type="entry name" value="HATPase_dom"/>
</dbReference>
<protein>
    <submittedName>
        <fullName evidence="3">ATP-binding protein</fullName>
    </submittedName>
</protein>
<dbReference type="Pfam" id="PF13581">
    <property type="entry name" value="HATPase_c_2"/>
    <property type="match status" value="1"/>
</dbReference>
<accession>A0ABW8C3C8</accession>
<keyword evidence="1" id="KW-0418">Kinase</keyword>
<feature type="domain" description="Histidine kinase/HSP90-like ATPase" evidence="2">
    <location>
        <begin position="10"/>
        <end position="130"/>
    </location>
</feature>
<evidence type="ECO:0000256" key="1">
    <source>
        <dbReference type="ARBA" id="ARBA00022527"/>
    </source>
</evidence>
<keyword evidence="3" id="KW-0547">Nucleotide-binding</keyword>